<accession>A0AAD9IJT8</accession>
<comment type="caution">
    <text evidence="2">The sequence shown here is derived from an EMBL/GenBank/DDBJ whole genome shotgun (WGS) entry which is preliminary data.</text>
</comment>
<dbReference type="AlphaFoldDB" id="A0AAD9IJT8"/>
<protein>
    <submittedName>
        <fullName evidence="2">Uncharacterized protein</fullName>
    </submittedName>
</protein>
<keyword evidence="3" id="KW-1185">Reference proteome</keyword>
<sequence>MECVPVRGLRLRAVSPKDLGGTGLEWQLSTEGSEPWATLGVPKPALTSLSVSLGGLGQAKAASRQQRDTTLHLEQGGGPTATPGPVPTVCVGYLYIPKHLDGVPSMADELALTADLPAFVRLGKAAAAALAAFVGGHRLGSSVVLTADVEERGLARPRPRSALALAARVLEWAARRSHRQAAQEALRVSHDPADVPIWTLPSLRLYQYVGGKQLVRFTPALLSLRTARRLAEGHAALQLRRALRTRAAGREARWRGLEERLGRDWVSGARAGPPWEEGLEPPPEVEQMMEEIVSDLAADPAFLASVPWGRALQSLAGVATLGMVSAVGGAGLAVLRAADAALAATGAGRRRLGLEALASVGLERRSLGAIVHECSSFNAAQEEALRARDGSMAEQQSAAEEPHDANSPAGLHTDIEKTPSGYRASLAVAALSLAAMTPPLPQPLLEGPAAPGGPLCVFQGGQRGLSSAEMALLVDRLRRSEFLQRDLLGGAQRSRGAQLHEMMELLETQAGPLLLENLHEDGQSGMQQPSRELGASVVGQGILLLGGADHPLPALARSVAVEDLAQLAPARKVDDTRER</sequence>
<dbReference type="EMBL" id="JASFZW010000003">
    <property type="protein sequence ID" value="KAK2078986.1"/>
    <property type="molecule type" value="Genomic_DNA"/>
</dbReference>
<reference evidence="2" key="1">
    <citation type="submission" date="2021-01" db="EMBL/GenBank/DDBJ databases">
        <authorList>
            <person name="Eckstrom K.M.E."/>
        </authorList>
    </citation>
    <scope>NUCLEOTIDE SEQUENCE</scope>
    <source>
        <strain evidence="2">UVCC 0001</strain>
    </source>
</reference>
<evidence type="ECO:0000256" key="1">
    <source>
        <dbReference type="SAM" id="MobiDB-lite"/>
    </source>
</evidence>
<name>A0AAD9IJT8_PROWI</name>
<gene>
    <name evidence="2" type="ORF">QBZ16_002676</name>
</gene>
<feature type="region of interest" description="Disordered" evidence="1">
    <location>
        <begin position="385"/>
        <end position="416"/>
    </location>
</feature>
<organism evidence="2 3">
    <name type="scientific">Prototheca wickerhamii</name>
    <dbReference type="NCBI Taxonomy" id="3111"/>
    <lineage>
        <taxon>Eukaryota</taxon>
        <taxon>Viridiplantae</taxon>
        <taxon>Chlorophyta</taxon>
        <taxon>core chlorophytes</taxon>
        <taxon>Trebouxiophyceae</taxon>
        <taxon>Chlorellales</taxon>
        <taxon>Chlorellaceae</taxon>
        <taxon>Prototheca</taxon>
    </lineage>
</organism>
<evidence type="ECO:0000313" key="3">
    <source>
        <dbReference type="Proteomes" id="UP001255856"/>
    </source>
</evidence>
<dbReference type="Proteomes" id="UP001255856">
    <property type="component" value="Unassembled WGS sequence"/>
</dbReference>
<feature type="region of interest" description="Disordered" evidence="1">
    <location>
        <begin position="61"/>
        <end position="82"/>
    </location>
</feature>
<proteinExistence type="predicted"/>
<evidence type="ECO:0000313" key="2">
    <source>
        <dbReference type="EMBL" id="KAK2078986.1"/>
    </source>
</evidence>